<dbReference type="Proteomes" id="UP000265520">
    <property type="component" value="Unassembled WGS sequence"/>
</dbReference>
<proteinExistence type="predicted"/>
<feature type="non-terminal residue" evidence="2">
    <location>
        <position position="1"/>
    </location>
</feature>
<dbReference type="EMBL" id="LXQA011213281">
    <property type="protein sequence ID" value="MCI89190.1"/>
    <property type="molecule type" value="Genomic_DNA"/>
</dbReference>
<organism evidence="2 3">
    <name type="scientific">Trifolium medium</name>
    <dbReference type="NCBI Taxonomy" id="97028"/>
    <lineage>
        <taxon>Eukaryota</taxon>
        <taxon>Viridiplantae</taxon>
        <taxon>Streptophyta</taxon>
        <taxon>Embryophyta</taxon>
        <taxon>Tracheophyta</taxon>
        <taxon>Spermatophyta</taxon>
        <taxon>Magnoliopsida</taxon>
        <taxon>eudicotyledons</taxon>
        <taxon>Gunneridae</taxon>
        <taxon>Pentapetalae</taxon>
        <taxon>rosids</taxon>
        <taxon>fabids</taxon>
        <taxon>Fabales</taxon>
        <taxon>Fabaceae</taxon>
        <taxon>Papilionoideae</taxon>
        <taxon>50 kb inversion clade</taxon>
        <taxon>NPAAA clade</taxon>
        <taxon>Hologalegina</taxon>
        <taxon>IRL clade</taxon>
        <taxon>Trifolieae</taxon>
        <taxon>Trifolium</taxon>
    </lineage>
</organism>
<feature type="compositionally biased region" description="Polar residues" evidence="1">
    <location>
        <begin position="1"/>
        <end position="11"/>
    </location>
</feature>
<dbReference type="AlphaFoldDB" id="A0A392VRY7"/>
<evidence type="ECO:0000313" key="2">
    <source>
        <dbReference type="EMBL" id="MCI89190.1"/>
    </source>
</evidence>
<protein>
    <submittedName>
        <fullName evidence="2">Uncharacterized protein</fullName>
    </submittedName>
</protein>
<comment type="caution">
    <text evidence="2">The sequence shown here is derived from an EMBL/GenBank/DDBJ whole genome shotgun (WGS) entry which is preliminary data.</text>
</comment>
<reference evidence="2 3" key="1">
    <citation type="journal article" date="2018" name="Front. Plant Sci.">
        <title>Red Clover (Trifolium pratense) and Zigzag Clover (T. medium) - A Picture of Genomic Similarities and Differences.</title>
        <authorList>
            <person name="Dluhosova J."/>
            <person name="Istvanek J."/>
            <person name="Nedelnik J."/>
            <person name="Repkova J."/>
        </authorList>
    </citation>
    <scope>NUCLEOTIDE SEQUENCE [LARGE SCALE GENOMIC DNA]</scope>
    <source>
        <strain evidence="3">cv. 10/8</strain>
        <tissue evidence="2">Leaf</tissue>
    </source>
</reference>
<feature type="region of interest" description="Disordered" evidence="1">
    <location>
        <begin position="1"/>
        <end position="55"/>
    </location>
</feature>
<name>A0A392VRY7_9FABA</name>
<accession>A0A392VRY7</accession>
<evidence type="ECO:0000256" key="1">
    <source>
        <dbReference type="SAM" id="MobiDB-lite"/>
    </source>
</evidence>
<keyword evidence="3" id="KW-1185">Reference proteome</keyword>
<evidence type="ECO:0000313" key="3">
    <source>
        <dbReference type="Proteomes" id="UP000265520"/>
    </source>
</evidence>
<feature type="compositionally biased region" description="Basic and acidic residues" evidence="1">
    <location>
        <begin position="30"/>
        <end position="45"/>
    </location>
</feature>
<sequence>PSKIKQPQSEPAKNKEETDQNADLPPSTVTHRDPCRNRDEAHDEETVMAEETILA</sequence>